<feature type="transmembrane region" description="Helical" evidence="2">
    <location>
        <begin position="12"/>
        <end position="32"/>
    </location>
</feature>
<name>A0AAV9TXT6_9PEZI</name>
<keyword evidence="2" id="KW-1133">Transmembrane helix</keyword>
<feature type="region of interest" description="Disordered" evidence="1">
    <location>
        <begin position="206"/>
        <end position="239"/>
    </location>
</feature>
<feature type="compositionally biased region" description="Acidic residues" evidence="1">
    <location>
        <begin position="217"/>
        <end position="232"/>
    </location>
</feature>
<feature type="compositionally biased region" description="Basic and acidic residues" evidence="1">
    <location>
        <begin position="284"/>
        <end position="297"/>
    </location>
</feature>
<gene>
    <name evidence="3" type="ORF">TWF696_003372</name>
</gene>
<sequence length="323" mass="37382">MRHLIRERKQLQYGWMFITFLTTGISICRGIAIKPATSEYSTESRDLVILGVLELNMGVITTSVPACQIWMVGEPLDKLRYTQPFSFFWPIYQRCRRPFESLIRSILDPSIYIAAGLKEAQRIRRHDRLLKMPYYNSLFGATGVTPTQRDIDQHSKLNLMKLKLRKWCSSKFKRLLNDIRELFGAQSKEDELFDIELRHLDVDPAIIPPPLQTSKESDDDEEKSWSDADDTSSESSDLAEQIDEYLSNRNYNILFPSGETAIQMQFEEALAKHEQAQLGSMEEMTSREQDDSKKGRTADPSIILWSIRTWKEKAHELARAINP</sequence>
<dbReference type="EMBL" id="JAVHNQ010000017">
    <property type="protein sequence ID" value="KAK6330481.1"/>
    <property type="molecule type" value="Genomic_DNA"/>
</dbReference>
<evidence type="ECO:0000313" key="4">
    <source>
        <dbReference type="Proteomes" id="UP001375240"/>
    </source>
</evidence>
<accession>A0AAV9TXT6</accession>
<feature type="region of interest" description="Disordered" evidence="1">
    <location>
        <begin position="273"/>
        <end position="298"/>
    </location>
</feature>
<keyword evidence="2" id="KW-0812">Transmembrane</keyword>
<dbReference type="AlphaFoldDB" id="A0AAV9TXT6"/>
<reference evidence="3 4" key="1">
    <citation type="submission" date="2019-10" db="EMBL/GenBank/DDBJ databases">
        <authorList>
            <person name="Palmer J.M."/>
        </authorList>
    </citation>
    <scope>NUCLEOTIDE SEQUENCE [LARGE SCALE GENOMIC DNA]</scope>
    <source>
        <strain evidence="3 4">TWF696</strain>
    </source>
</reference>
<keyword evidence="4" id="KW-1185">Reference proteome</keyword>
<evidence type="ECO:0000256" key="1">
    <source>
        <dbReference type="SAM" id="MobiDB-lite"/>
    </source>
</evidence>
<evidence type="ECO:0000313" key="3">
    <source>
        <dbReference type="EMBL" id="KAK6330481.1"/>
    </source>
</evidence>
<keyword evidence="2" id="KW-0472">Membrane</keyword>
<dbReference type="Proteomes" id="UP001375240">
    <property type="component" value="Unassembled WGS sequence"/>
</dbReference>
<comment type="caution">
    <text evidence="3">The sequence shown here is derived from an EMBL/GenBank/DDBJ whole genome shotgun (WGS) entry which is preliminary data.</text>
</comment>
<organism evidence="3 4">
    <name type="scientific">Orbilia brochopaga</name>
    <dbReference type="NCBI Taxonomy" id="3140254"/>
    <lineage>
        <taxon>Eukaryota</taxon>
        <taxon>Fungi</taxon>
        <taxon>Dikarya</taxon>
        <taxon>Ascomycota</taxon>
        <taxon>Pezizomycotina</taxon>
        <taxon>Orbiliomycetes</taxon>
        <taxon>Orbiliales</taxon>
        <taxon>Orbiliaceae</taxon>
        <taxon>Orbilia</taxon>
    </lineage>
</organism>
<proteinExistence type="predicted"/>
<evidence type="ECO:0000256" key="2">
    <source>
        <dbReference type="SAM" id="Phobius"/>
    </source>
</evidence>
<protein>
    <submittedName>
        <fullName evidence="3">Uncharacterized protein</fullName>
    </submittedName>
</protein>